<dbReference type="RefSeq" id="WP_008068630.1">
    <property type="nucleotide sequence ID" value="NZ_AQWK01000010.1"/>
</dbReference>
<dbReference type="GO" id="GO:0015209">
    <property type="term" value="F:cytosine transmembrane transporter activity"/>
    <property type="evidence" value="ECO:0007669"/>
    <property type="project" value="InterPro"/>
</dbReference>
<feature type="transmembrane region" description="Helical" evidence="6">
    <location>
        <begin position="108"/>
        <end position="137"/>
    </location>
</feature>
<organism evidence="7 8">
    <name type="scientific">Novosphingobium nitrogenifigens DSM 19370</name>
    <dbReference type="NCBI Taxonomy" id="983920"/>
    <lineage>
        <taxon>Bacteria</taxon>
        <taxon>Pseudomonadati</taxon>
        <taxon>Pseudomonadota</taxon>
        <taxon>Alphaproteobacteria</taxon>
        <taxon>Sphingomonadales</taxon>
        <taxon>Sphingomonadaceae</taxon>
        <taxon>Novosphingobium</taxon>
    </lineage>
</organism>
<gene>
    <name evidence="7" type="ORF">Y88_1781</name>
</gene>
<feature type="transmembrane region" description="Helical" evidence="6">
    <location>
        <begin position="400"/>
        <end position="423"/>
    </location>
</feature>
<dbReference type="PANTHER" id="PTHR30569">
    <property type="entry name" value="CYTOSINE TRANSPORTER CODB"/>
    <property type="match status" value="1"/>
</dbReference>
<dbReference type="EMBL" id="AEWJ01000013">
    <property type="protein sequence ID" value="EGD60700.1"/>
    <property type="molecule type" value="Genomic_DNA"/>
</dbReference>
<dbReference type="InParanoid" id="F1Z3X6"/>
<dbReference type="eggNOG" id="COG1457">
    <property type="taxonomic scope" value="Bacteria"/>
</dbReference>
<feature type="transmembrane region" description="Helical" evidence="6">
    <location>
        <begin position="35"/>
        <end position="55"/>
    </location>
</feature>
<comment type="similarity">
    <text evidence="2">Belongs to the purine-cytosine permease (2.A.39) family.</text>
</comment>
<dbReference type="Gene3D" id="1.10.4160.10">
    <property type="entry name" value="Hydantoin permease"/>
    <property type="match status" value="1"/>
</dbReference>
<dbReference type="Pfam" id="PF02133">
    <property type="entry name" value="Transp_cyt_pur"/>
    <property type="match status" value="1"/>
</dbReference>
<dbReference type="OrthoDB" id="9780088at2"/>
<feature type="transmembrane region" description="Helical" evidence="6">
    <location>
        <begin position="338"/>
        <end position="362"/>
    </location>
</feature>
<keyword evidence="8" id="KW-1185">Reference proteome</keyword>
<dbReference type="HOGENOM" id="CLU_035711_0_1_5"/>
<comment type="caution">
    <text evidence="7">The sequence shown here is derived from an EMBL/GenBank/DDBJ whole genome shotgun (WGS) entry which is preliminary data.</text>
</comment>
<proteinExistence type="inferred from homology"/>
<accession>F1Z3X6</accession>
<dbReference type="AlphaFoldDB" id="F1Z3X6"/>
<feature type="transmembrane region" description="Helical" evidence="6">
    <location>
        <begin position="143"/>
        <end position="162"/>
    </location>
</feature>
<sequence length="428" mass="43095">MASAPSDANHLRAEAAQSFAHELVPLEDQGSGWRIFFIVAGSQCGLPAFLLGAQLAGSLGLIGGARAAITGALVLATLASVSAYTGSRTRMSLAILSTLTFGSKGAQLVRLLIALSLVGWFGVAISVLGATASGAIADMTGHLVAPPFLSVPLSLAIAWVAMRGAQGLERLGMVLIPLAFAILGLGVWLSVPHMGQILSLPGTGHLGFGAAVSSVVGDYIVGAVIQPDYGRFVRRPAGAAAGAAGALAVVLPLVLVASAVPGLMVGKDNLIAAMIALGFGLPALVVLLMGAWIDASACLYSGGLSLANQFPRFDFRTIIAGSALVGVVLALARVDTLFVPFLVALGVALPPIAAVQVVSALRRPPPADAHTIEAVALRPAALLAWAAGTLAGVLTSYEVISISGIAAVDSVLVAGAVALVTSFTRSDR</sequence>
<dbReference type="GO" id="GO:0005886">
    <property type="term" value="C:plasma membrane"/>
    <property type="evidence" value="ECO:0007669"/>
    <property type="project" value="TreeGrafter"/>
</dbReference>
<feature type="transmembrane region" description="Helical" evidence="6">
    <location>
        <begin position="237"/>
        <end position="264"/>
    </location>
</feature>
<feature type="transmembrane region" description="Helical" evidence="6">
    <location>
        <begin position="374"/>
        <end position="394"/>
    </location>
</feature>
<name>F1Z3X6_9SPHN</name>
<feature type="transmembrane region" description="Helical" evidence="6">
    <location>
        <begin position="67"/>
        <end position="87"/>
    </location>
</feature>
<feature type="transmembrane region" description="Helical" evidence="6">
    <location>
        <begin position="174"/>
        <end position="191"/>
    </location>
</feature>
<keyword evidence="5 6" id="KW-0472">Membrane</keyword>
<evidence type="ECO:0000256" key="4">
    <source>
        <dbReference type="ARBA" id="ARBA00022989"/>
    </source>
</evidence>
<comment type="subcellular location">
    <subcellularLocation>
        <location evidence="1">Membrane</location>
        <topology evidence="1">Multi-pass membrane protein</topology>
    </subcellularLocation>
</comment>
<evidence type="ECO:0000256" key="1">
    <source>
        <dbReference type="ARBA" id="ARBA00004141"/>
    </source>
</evidence>
<feature type="transmembrane region" description="Helical" evidence="6">
    <location>
        <begin position="313"/>
        <end position="332"/>
    </location>
</feature>
<evidence type="ECO:0000256" key="5">
    <source>
        <dbReference type="ARBA" id="ARBA00023136"/>
    </source>
</evidence>
<evidence type="ECO:0000313" key="8">
    <source>
        <dbReference type="Proteomes" id="UP000004728"/>
    </source>
</evidence>
<keyword evidence="3 6" id="KW-0812">Transmembrane</keyword>
<dbReference type="STRING" id="983920.Y88_1781"/>
<dbReference type="Proteomes" id="UP000004728">
    <property type="component" value="Unassembled WGS sequence"/>
</dbReference>
<keyword evidence="4 6" id="KW-1133">Transmembrane helix</keyword>
<dbReference type="InterPro" id="IPR001248">
    <property type="entry name" value="Pur-cyt_permease"/>
</dbReference>
<reference evidence="7 8" key="1">
    <citation type="journal article" date="2012" name="J. Bacteriol.">
        <title>Draft Genome Sequence of Novosphingobium nitrogenifigens Y88T.</title>
        <authorList>
            <person name="Strabala T.J."/>
            <person name="Macdonald L."/>
            <person name="Liu V."/>
            <person name="Smit A.M."/>
        </authorList>
    </citation>
    <scope>NUCLEOTIDE SEQUENCE [LARGE SCALE GENOMIC DNA]</scope>
    <source>
        <strain evidence="7 8">DSM 19370</strain>
    </source>
</reference>
<feature type="transmembrane region" description="Helical" evidence="6">
    <location>
        <begin position="270"/>
        <end position="293"/>
    </location>
</feature>
<dbReference type="InterPro" id="IPR030191">
    <property type="entry name" value="CodB"/>
</dbReference>
<evidence type="ECO:0000313" key="7">
    <source>
        <dbReference type="EMBL" id="EGD60700.1"/>
    </source>
</evidence>
<evidence type="ECO:0000256" key="2">
    <source>
        <dbReference type="ARBA" id="ARBA00008974"/>
    </source>
</evidence>
<protein>
    <submittedName>
        <fullName evidence="7">Permease for cytosine/purines uracil thiamine allantoin</fullName>
    </submittedName>
</protein>
<dbReference type="FunCoup" id="F1Z3X6">
    <property type="interactions" value="47"/>
</dbReference>
<evidence type="ECO:0000256" key="6">
    <source>
        <dbReference type="SAM" id="Phobius"/>
    </source>
</evidence>
<evidence type="ECO:0000256" key="3">
    <source>
        <dbReference type="ARBA" id="ARBA00022692"/>
    </source>
</evidence>
<feature type="transmembrane region" description="Helical" evidence="6">
    <location>
        <begin position="203"/>
        <end position="225"/>
    </location>
</feature>
<dbReference type="PANTHER" id="PTHR30569:SF0">
    <property type="entry name" value="CYTOSINE PERMEASE"/>
    <property type="match status" value="1"/>
</dbReference>